<reference evidence="2 3" key="1">
    <citation type="submission" date="2017-11" db="EMBL/GenBank/DDBJ databases">
        <title>Genome sequencing of Prevotella intermedia KCOM 2837.</title>
        <authorList>
            <person name="Kook J.-K."/>
            <person name="Park S.-N."/>
            <person name="Lim Y.K."/>
        </authorList>
    </citation>
    <scope>NUCLEOTIDE SEQUENCE [LARGE SCALE GENOMIC DNA]</scope>
    <source>
        <strain evidence="2 3">KCOM 2837</strain>
    </source>
</reference>
<organism evidence="2 3">
    <name type="scientific">Prevotella intermedia</name>
    <dbReference type="NCBI Taxonomy" id="28131"/>
    <lineage>
        <taxon>Bacteria</taxon>
        <taxon>Pseudomonadati</taxon>
        <taxon>Bacteroidota</taxon>
        <taxon>Bacteroidia</taxon>
        <taxon>Bacteroidales</taxon>
        <taxon>Prevotellaceae</taxon>
        <taxon>Prevotella</taxon>
    </lineage>
</organism>
<accession>A0A2D3L5C2</accession>
<sequence>MRNFTLKFNSLFDLQAAFPTEKSCIRFLEQIRWNGNVISPFDPASKVYKRNDGSYRCKNSGKNFNARIGTIFESSKLPLRKWFMAIYMLTSNKKGVSSMQLAKDIHVTQKTAWFLTQRIRETFTKRTSDKLTGEVELDETFVGGKNKNRHWNKKAKKCQGRSFVDKVPVLGMLERGGRVICKVVRNTSYKQLTAPILRNVERNAMLYMDEWVGYKTVQKVYRHAVVDHGHGIYVADGGVYTNTIEAFWSNYCKRAIIGTYNYLSRKHLQRYFDEFSFRYNTRKVKENERFGDYFLQLGGHITYNQLIQKS</sequence>
<dbReference type="NCBIfam" id="NF033547">
    <property type="entry name" value="transpos_IS1595"/>
    <property type="match status" value="1"/>
</dbReference>
<evidence type="ECO:0000259" key="1">
    <source>
        <dbReference type="SMART" id="SM01126"/>
    </source>
</evidence>
<dbReference type="RefSeq" id="WP_100018867.1">
    <property type="nucleotide sequence ID" value="NZ_CP024723.1"/>
</dbReference>
<evidence type="ECO:0000313" key="2">
    <source>
        <dbReference type="EMBL" id="ATV25731.1"/>
    </source>
</evidence>
<name>A0A2D3L5C2_PREIN</name>
<dbReference type="Pfam" id="PF12762">
    <property type="entry name" value="DDE_Tnp_IS1595"/>
    <property type="match status" value="1"/>
</dbReference>
<protein>
    <submittedName>
        <fullName evidence="2">IS1595 family transposase</fullName>
    </submittedName>
</protein>
<dbReference type="InterPro" id="IPR053164">
    <property type="entry name" value="IS1016-like_transposase"/>
</dbReference>
<feature type="domain" description="ISXO2-like transposase" evidence="1">
    <location>
        <begin position="130"/>
        <end position="280"/>
    </location>
</feature>
<proteinExistence type="predicted"/>
<dbReference type="PANTHER" id="PTHR47163">
    <property type="entry name" value="DDE_TNP_IS1595 DOMAIN-CONTAINING PROTEIN"/>
    <property type="match status" value="1"/>
</dbReference>
<dbReference type="InterPro" id="IPR024445">
    <property type="entry name" value="Tnp_ISXO2-like"/>
</dbReference>
<dbReference type="SMART" id="SM01126">
    <property type="entry name" value="DDE_Tnp_IS1595"/>
    <property type="match status" value="1"/>
</dbReference>
<evidence type="ECO:0000313" key="3">
    <source>
        <dbReference type="Proteomes" id="UP000229630"/>
    </source>
</evidence>
<gene>
    <name evidence="2" type="ORF">CTM62_02665</name>
</gene>
<dbReference type="PANTHER" id="PTHR47163:SF2">
    <property type="entry name" value="SI:DKEY-17M8.2"/>
    <property type="match status" value="1"/>
</dbReference>
<dbReference type="AlphaFoldDB" id="A0A2D3L5C2"/>
<dbReference type="Proteomes" id="UP000229630">
    <property type="component" value="Chromosome 1"/>
</dbReference>
<dbReference type="EMBL" id="CP024723">
    <property type="protein sequence ID" value="ATV25731.1"/>
    <property type="molecule type" value="Genomic_DNA"/>
</dbReference>